<sequence length="133" mass="13999">MELRRTLLAAGAVAATATAVLAGTSTAAAAAYSPPGGWDHIWRAADGTAVVYVEEHGDVIKLCDTKRNSFGAFLAVWKNGSIITNWTAGDGGCKTHQASEGKPYDLPEGVRIELRFHGTAGGPDTRQSFTNDH</sequence>
<dbReference type="RefSeq" id="WP_167110179.1">
    <property type="nucleotide sequence ID" value="NZ_JAANOU010000001.1"/>
</dbReference>
<protein>
    <recommendedName>
        <fullName evidence="4">Secreted protein</fullName>
    </recommendedName>
</protein>
<dbReference type="EMBL" id="JAANOU010000001">
    <property type="protein sequence ID" value="NIH77919.1"/>
    <property type="molecule type" value="Genomic_DNA"/>
</dbReference>
<organism evidence="2 3">
    <name type="scientific">Amycolatopsis viridis</name>
    <dbReference type="NCBI Taxonomy" id="185678"/>
    <lineage>
        <taxon>Bacteria</taxon>
        <taxon>Bacillati</taxon>
        <taxon>Actinomycetota</taxon>
        <taxon>Actinomycetes</taxon>
        <taxon>Pseudonocardiales</taxon>
        <taxon>Pseudonocardiaceae</taxon>
        <taxon>Amycolatopsis</taxon>
    </lineage>
</organism>
<feature type="signal peptide" evidence="1">
    <location>
        <begin position="1"/>
        <end position="22"/>
    </location>
</feature>
<evidence type="ECO:0000313" key="3">
    <source>
        <dbReference type="Proteomes" id="UP000754495"/>
    </source>
</evidence>
<dbReference type="PROSITE" id="PS51318">
    <property type="entry name" value="TAT"/>
    <property type="match status" value="1"/>
</dbReference>
<evidence type="ECO:0008006" key="4">
    <source>
        <dbReference type="Google" id="ProtNLM"/>
    </source>
</evidence>
<keyword evidence="1" id="KW-0732">Signal</keyword>
<proteinExistence type="predicted"/>
<reference evidence="2 3" key="1">
    <citation type="submission" date="2020-03" db="EMBL/GenBank/DDBJ databases">
        <title>Sequencing the genomes of 1000 actinobacteria strains.</title>
        <authorList>
            <person name="Klenk H.-P."/>
        </authorList>
    </citation>
    <scope>NUCLEOTIDE SEQUENCE [LARGE SCALE GENOMIC DNA]</scope>
    <source>
        <strain evidence="2 3">DSM 45668</strain>
    </source>
</reference>
<keyword evidence="3" id="KW-1185">Reference proteome</keyword>
<comment type="caution">
    <text evidence="2">The sequence shown here is derived from an EMBL/GenBank/DDBJ whole genome shotgun (WGS) entry which is preliminary data.</text>
</comment>
<evidence type="ECO:0000256" key="1">
    <source>
        <dbReference type="SAM" id="SignalP"/>
    </source>
</evidence>
<evidence type="ECO:0000313" key="2">
    <source>
        <dbReference type="EMBL" id="NIH77919.1"/>
    </source>
</evidence>
<accession>A0ABX0SMY5</accession>
<gene>
    <name evidence="2" type="ORF">FHX46_000449</name>
</gene>
<name>A0ABX0SMY5_9PSEU</name>
<feature type="chain" id="PRO_5046717864" description="Secreted protein" evidence="1">
    <location>
        <begin position="23"/>
        <end position="133"/>
    </location>
</feature>
<dbReference type="InterPro" id="IPR006311">
    <property type="entry name" value="TAT_signal"/>
</dbReference>
<dbReference type="Proteomes" id="UP000754495">
    <property type="component" value="Unassembled WGS sequence"/>
</dbReference>